<dbReference type="Proteomes" id="UP000016666">
    <property type="component" value="Chromosome 21"/>
</dbReference>
<dbReference type="AlphaFoldDB" id="A0A493TM53"/>
<feature type="signal peptide" evidence="1">
    <location>
        <begin position="1"/>
        <end position="18"/>
    </location>
</feature>
<evidence type="ECO:0008006" key="4">
    <source>
        <dbReference type="Google" id="ProtNLM"/>
    </source>
</evidence>
<dbReference type="Ensembl" id="ENSAPLT00000019508.1">
    <property type="protein sequence ID" value="ENSAPLP00000026680.1"/>
    <property type="gene ID" value="ENSAPLG00000022535.1"/>
</dbReference>
<evidence type="ECO:0000256" key="1">
    <source>
        <dbReference type="SAM" id="SignalP"/>
    </source>
</evidence>
<sequence length="94" mass="10012">MGRALLVCLSLLWVCVKGCCFHLVLLGRNLQLRLAGSCGVTPPQLHASLLGALARACSRCFRNPSSAPLEDGLSLCLPIALTSYWLQHSPSGAH</sequence>
<protein>
    <recommendedName>
        <fullName evidence="4">Secreted protein</fullName>
    </recommendedName>
</protein>
<keyword evidence="1" id="KW-0732">Signal</keyword>
<reference evidence="2 3" key="1">
    <citation type="submission" date="2017-10" db="EMBL/GenBank/DDBJ databases">
        <title>A new Pekin duck reference genome.</title>
        <authorList>
            <person name="Hou Z.-C."/>
            <person name="Zhou Z.-K."/>
            <person name="Zhu F."/>
            <person name="Hou S.-S."/>
        </authorList>
    </citation>
    <scope>NUCLEOTIDE SEQUENCE [LARGE SCALE GENOMIC DNA]</scope>
</reference>
<name>A0A493TM53_ANAPP</name>
<feature type="chain" id="PRO_5019811764" description="Secreted protein" evidence="1">
    <location>
        <begin position="19"/>
        <end position="94"/>
    </location>
</feature>
<evidence type="ECO:0000313" key="2">
    <source>
        <dbReference type="Ensembl" id="ENSAPLP00000026680.1"/>
    </source>
</evidence>
<keyword evidence="3" id="KW-1185">Reference proteome</keyword>
<accession>A0A493TM53</accession>
<reference evidence="2" key="2">
    <citation type="submission" date="2025-08" db="UniProtKB">
        <authorList>
            <consortium name="Ensembl"/>
        </authorList>
    </citation>
    <scope>IDENTIFICATION</scope>
</reference>
<reference evidence="2" key="3">
    <citation type="submission" date="2025-09" db="UniProtKB">
        <authorList>
            <consortium name="Ensembl"/>
        </authorList>
    </citation>
    <scope>IDENTIFICATION</scope>
</reference>
<proteinExistence type="predicted"/>
<evidence type="ECO:0000313" key="3">
    <source>
        <dbReference type="Proteomes" id="UP000016666"/>
    </source>
</evidence>
<organism evidence="2 3">
    <name type="scientific">Anas platyrhynchos platyrhynchos</name>
    <name type="common">Northern mallard</name>
    <dbReference type="NCBI Taxonomy" id="8840"/>
    <lineage>
        <taxon>Eukaryota</taxon>
        <taxon>Metazoa</taxon>
        <taxon>Chordata</taxon>
        <taxon>Craniata</taxon>
        <taxon>Vertebrata</taxon>
        <taxon>Euteleostomi</taxon>
        <taxon>Archelosauria</taxon>
        <taxon>Archosauria</taxon>
        <taxon>Dinosauria</taxon>
        <taxon>Saurischia</taxon>
        <taxon>Theropoda</taxon>
        <taxon>Coelurosauria</taxon>
        <taxon>Aves</taxon>
        <taxon>Neognathae</taxon>
        <taxon>Galloanserae</taxon>
        <taxon>Anseriformes</taxon>
        <taxon>Anatidae</taxon>
        <taxon>Anatinae</taxon>
        <taxon>Anas</taxon>
    </lineage>
</organism>